<protein>
    <submittedName>
        <fullName evidence="2">Putative F0F1-ATPase subunit Ca2+/Mg2+ transporter</fullName>
    </submittedName>
</protein>
<dbReference type="InterPro" id="IPR032820">
    <property type="entry name" value="ATPase_put"/>
</dbReference>
<feature type="transmembrane region" description="Helical" evidence="1">
    <location>
        <begin position="16"/>
        <end position="39"/>
    </location>
</feature>
<accession>A0A1I3S4X0</accession>
<dbReference type="AlphaFoldDB" id="A0A1I3S4X0"/>
<dbReference type="Pfam" id="PF09527">
    <property type="entry name" value="ATPase_gene1"/>
    <property type="match status" value="1"/>
</dbReference>
<dbReference type="STRING" id="1576369.SAMN05421753_12318"/>
<dbReference type="EMBL" id="FOQD01000023">
    <property type="protein sequence ID" value="SFJ53678.1"/>
    <property type="molecule type" value="Genomic_DNA"/>
</dbReference>
<evidence type="ECO:0000256" key="1">
    <source>
        <dbReference type="SAM" id="Phobius"/>
    </source>
</evidence>
<keyword evidence="1" id="KW-0812">Transmembrane</keyword>
<keyword evidence="1" id="KW-1133">Transmembrane helix</keyword>
<proteinExistence type="predicted"/>
<reference evidence="3" key="1">
    <citation type="submission" date="2016-10" db="EMBL/GenBank/DDBJ databases">
        <authorList>
            <person name="Varghese N."/>
            <person name="Submissions S."/>
        </authorList>
    </citation>
    <scope>NUCLEOTIDE SEQUENCE [LARGE SCALE GENOMIC DNA]</scope>
    <source>
        <strain evidence="3">DSM 26348</strain>
    </source>
</reference>
<evidence type="ECO:0000313" key="3">
    <source>
        <dbReference type="Proteomes" id="UP000199518"/>
    </source>
</evidence>
<sequence>MAKRTGSPKKQPLWQFLYWGTQLSGVSLEVALFVLLGYWGDRYWGTRPTLLVIGGVTGLVISMSHLWLLVRSMDRADRSRSG</sequence>
<dbReference type="RefSeq" id="WP_092056459.1">
    <property type="nucleotide sequence ID" value="NZ_FOQD01000023.1"/>
</dbReference>
<keyword evidence="3" id="KW-1185">Reference proteome</keyword>
<feature type="transmembrane region" description="Helical" evidence="1">
    <location>
        <begin position="51"/>
        <end position="70"/>
    </location>
</feature>
<organism evidence="2 3">
    <name type="scientific">Planctomicrobium piriforme</name>
    <dbReference type="NCBI Taxonomy" id="1576369"/>
    <lineage>
        <taxon>Bacteria</taxon>
        <taxon>Pseudomonadati</taxon>
        <taxon>Planctomycetota</taxon>
        <taxon>Planctomycetia</taxon>
        <taxon>Planctomycetales</taxon>
        <taxon>Planctomycetaceae</taxon>
        <taxon>Planctomicrobium</taxon>
    </lineage>
</organism>
<dbReference type="OrthoDB" id="288695at2"/>
<dbReference type="Proteomes" id="UP000199518">
    <property type="component" value="Unassembled WGS sequence"/>
</dbReference>
<name>A0A1I3S4X0_9PLAN</name>
<evidence type="ECO:0000313" key="2">
    <source>
        <dbReference type="EMBL" id="SFJ53678.1"/>
    </source>
</evidence>
<keyword evidence="1" id="KW-0472">Membrane</keyword>
<gene>
    <name evidence="2" type="ORF">SAMN05421753_12318</name>
</gene>